<dbReference type="PANTHER" id="PTHR12792:SF0">
    <property type="entry name" value="SEPARIN"/>
    <property type="match status" value="1"/>
</dbReference>
<proteinExistence type="predicted"/>
<evidence type="ECO:0000256" key="4">
    <source>
        <dbReference type="ARBA" id="ARBA00022829"/>
    </source>
</evidence>
<dbReference type="GO" id="GO:0004197">
    <property type="term" value="F:cysteine-type endopeptidase activity"/>
    <property type="evidence" value="ECO:0007669"/>
    <property type="project" value="InterPro"/>
</dbReference>
<keyword evidence="6" id="KW-1185">Reference proteome</keyword>
<evidence type="ECO:0000313" key="7">
    <source>
        <dbReference type="RefSeq" id="XP_022942950.1"/>
    </source>
</evidence>
<dbReference type="GO" id="GO:0006508">
    <property type="term" value="P:proteolysis"/>
    <property type="evidence" value="ECO:0007669"/>
    <property type="project" value="InterPro"/>
</dbReference>
<dbReference type="InterPro" id="IPR005314">
    <property type="entry name" value="Peptidase_C50"/>
</dbReference>
<dbReference type="KEGG" id="cmos:111447831"/>
<evidence type="ECO:0000256" key="1">
    <source>
        <dbReference type="ARBA" id="ARBA00000451"/>
    </source>
</evidence>
<dbReference type="Pfam" id="PF25110">
    <property type="entry name" value="TPR_ESP1"/>
    <property type="match status" value="1"/>
</dbReference>
<dbReference type="GO" id="GO:0005634">
    <property type="term" value="C:nucleus"/>
    <property type="evidence" value="ECO:0007669"/>
    <property type="project" value="InterPro"/>
</dbReference>
<accession>A0A6J1FX68</accession>
<dbReference type="Pfam" id="PF25113">
    <property type="entry name" value="TPR_ESP1_2nd"/>
    <property type="match status" value="1"/>
</dbReference>
<protein>
    <recommendedName>
        <fullName evidence="2">separase</fullName>
        <ecNumber evidence="2">3.4.22.49</ecNumber>
    </recommendedName>
</protein>
<keyword evidence="4" id="KW-0159">Chromosome partition</keyword>
<dbReference type="GO" id="GO:0005737">
    <property type="term" value="C:cytoplasm"/>
    <property type="evidence" value="ECO:0007669"/>
    <property type="project" value="TreeGrafter"/>
</dbReference>
<comment type="catalytic activity">
    <reaction evidence="1">
        <text>All bonds known to be hydrolyzed by this endopeptidase have arginine in P1 and an acidic residue in P4. P6 is often occupied by an acidic residue or by a hydroxy-amino-acid residue, the phosphorylation of which enhances cleavage.</text>
        <dbReference type="EC" id="3.4.22.49"/>
    </reaction>
</comment>
<evidence type="ECO:0000259" key="5">
    <source>
        <dbReference type="PROSITE" id="PS51700"/>
    </source>
</evidence>
<evidence type="ECO:0000256" key="3">
    <source>
        <dbReference type="ARBA" id="ARBA00022801"/>
    </source>
</evidence>
<organism evidence="6 7">
    <name type="scientific">Cucurbita moschata</name>
    <name type="common">Winter crookneck squash</name>
    <name type="synonym">Cucurbita pepo var. moschata</name>
    <dbReference type="NCBI Taxonomy" id="3662"/>
    <lineage>
        <taxon>Eukaryota</taxon>
        <taxon>Viridiplantae</taxon>
        <taxon>Streptophyta</taxon>
        <taxon>Embryophyta</taxon>
        <taxon>Tracheophyta</taxon>
        <taxon>Spermatophyta</taxon>
        <taxon>Magnoliopsida</taxon>
        <taxon>eudicotyledons</taxon>
        <taxon>Gunneridae</taxon>
        <taxon>Pentapetalae</taxon>
        <taxon>rosids</taxon>
        <taxon>fabids</taxon>
        <taxon>Cucurbitales</taxon>
        <taxon>Cucurbitaceae</taxon>
        <taxon>Cucurbiteae</taxon>
        <taxon>Cucurbita</taxon>
    </lineage>
</organism>
<dbReference type="InterPro" id="IPR056932">
    <property type="entry name" value="TPR_ESP1_2nd"/>
</dbReference>
<keyword evidence="3" id="KW-0378">Hydrolase</keyword>
<evidence type="ECO:0000313" key="6">
    <source>
        <dbReference type="Proteomes" id="UP000504609"/>
    </source>
</evidence>
<dbReference type="InterPro" id="IPR030397">
    <property type="entry name" value="SEPARIN_core_dom"/>
</dbReference>
<dbReference type="InterPro" id="IPR056933">
    <property type="entry name" value="TPR_ESP1"/>
</dbReference>
<sequence>MASPSEASIISILETADSKGIFSTVSDFLRPFSDIKNPKKSKKSAKPSDDSSAIRSLAKKFLAFLNRALSILPKRLSEPSKLGNDLELALEFFEIYRLCLACLESLTSQLSCKPYTVDVQRVRMVHCMEDWGLFKDAEAEGFRILERLRVIDRTSDCRVIHDRDKGGGDKEFCLLFAEVVVTLVKCAASGRSKESGDYGRLLGLVEEVRPWFRLLDAKVSEKTQRALATYLGKCTIFLVEELDYFGESLVSLFCRITFAEYAKSSLKDQIYKLARRICSTLFSLQQEQHSSMLIMHILICVVKSLTLEWKDETEWEVVEFLQLICYSANKCLSTSPECCCAFAKHLQEMAGEFHQATPPLGMNLRLYAAGLKIVSKLPRGETCGSAFSTLLDDEDTIQSLVNLNGFLGSYFCIGCREGNESCSIEQKDFVGQPCLHRNSNHENGVPSLLSLREAYLSSYLDAIKFFCQPLAESVNVERKEILAEDKAAPVLYNIQNTLHQFCDVFLFCQRRAYDAKSDGCDENVNMLLSIVVAAFTLSFRTRLDMKRSTNLIKDVIASKWVQPFALKRLFASLNNIGIILFRNKQIGEASKALKLCCRASWTCVKQFCEIFDNKSRPSDNEFSENSVLIIVNEVIMRSAFLVDILYQCDMCKVEKAMTEILTNWSAAAKLFDELPVPVQLVKQWVKMQCKYHKNADPKKSTPTLNCLLQSSETVSKARIGVLLEQELVEYEEMSGLYPEFCQSLQMKILSILLTDTYITPDHRLEKARVLMKKARVLRLCETVCLDGCIQCLSEAISTMNEISSGSRSFGVLHSHQLAVAYCLRAFCTHETVPNSKQVQQDIDSALSIWLEISSLNTLPDDQRLILSEYMLLLLCNAFDLLSIKGCVDYHDNIYSLMIRLFKWKNVPLEKLMATLWESRRMSHAMCIAPANEIVIAQLSEHLGDLPKSNDFWTNCLKTLPGMLVGFQQNFSFLCSNYTQTSCEHEKSSRMHVTVDEVKEAALKLISHIPACKSSIFSAGYLYYDLCERLISEGCLTEALLCAKEAHRLRSKLFQEKFTYSVEQHPEKYCEITHASQKPPYGIKNLRKSGSVSRNIWSFDKISWDVEGCYLSPFNVLQCYLESTLQVGLVHEIIGNGSEAETLLQWGKSISCLRSLPLFEVAFSSALGKVYRKKQLWSLAQKELEGAKQILTDNITSCLKCRLVLEVIVDQYLGDLFRSMYVNGNGNTSEELLINAEELYKLALEKLNLSGWKNSISCPDEDSHLSSLTIPVERAKARKDGRKSKKTTNAPRSLKMDQCVNPQTNVRLTRSRCRSIQGQSTNISNEVEVDLTVHLKSNVPDLFGASGQKQMHLQVNCCTPTLGCGASCKNGKVGCWQCLQMEIMEAGQINNFIYLKWEFVRRRLLLRQLSGLGKCSGIRGQIHQTHETILKSMSILVSRNIFSQAHGVVEPVVLLDLVGKEVPGDMFAVERASVLYNICWFALKSYKYDDTKIICCPLSQVQSKTLVSWLMVALVLCCEVPVLFQKVSKLLAVIHVISSSIELLSLPSSNKILTDSHWASYFHQASIGTHLNHQFFPYTTGRSCIQDLNFAKGFDTGEQTVKLFRRGSFSSQDLEEYVRKFFDGLPCVAMVCISLIGGDLACLLQQILHFPSSVHAWILVSHLNSKRQPLVLLLPVETILKEDSEDYSNPQSDDICERNDSTKHWQCPWGSSVIDEIAPAFRTILEDNYLSSSVFPSEDTKTNRMLWWKRRTKLDDCLGKLLGTIEDSWLGPWKYILLGDWSNRKHVDSVLNTLVLNLKSKCKMDVNEGLLKIILEGSENVLVGFDSKLYSRKGCFVGRARFHDKERSNPFQNALNGVDKLSTLALKLIQDAKKELEGEDGTSREPIILVLDYDVQMLPWENIPILKNQEVYRMPSVGSICVTLDGRLHQQEQDSGIIATFPSIDPLDAFYLLNPSGDLSSTQIEFENWFKDQNLEGKAGYAPKSSELIEELKSRDLFIYFGHGSGAQYIPRHEIQKLDACAASLLMGCSSGSLTLNGYYVPQGIPLSYLKAGSPVIVANLWEVTDKDIDRFGKAILEAWLRERSCALPSSVQCDIVTKELEAMKISSKLANKKVASKSLPTTCESSSSKDHSVHSRMIGSFLCEAREACNLRYLIGASPVCYGVPTSIRKKKELT</sequence>
<dbReference type="RefSeq" id="XP_022942950.1">
    <property type="nucleotide sequence ID" value="XM_023087182.1"/>
</dbReference>
<dbReference type="PANTHER" id="PTHR12792">
    <property type="entry name" value="EXTRA SPINDLE POLES 1-RELATED"/>
    <property type="match status" value="1"/>
</dbReference>
<dbReference type="Proteomes" id="UP000504609">
    <property type="component" value="Unplaced"/>
</dbReference>
<dbReference type="GO" id="GO:0072686">
    <property type="term" value="C:mitotic spindle"/>
    <property type="evidence" value="ECO:0007669"/>
    <property type="project" value="TreeGrafter"/>
</dbReference>
<evidence type="ECO:0000256" key="2">
    <source>
        <dbReference type="ARBA" id="ARBA00012489"/>
    </source>
</evidence>
<feature type="domain" description="Peptidase C50" evidence="5">
    <location>
        <begin position="1945"/>
        <end position="2039"/>
    </location>
</feature>
<dbReference type="GeneID" id="111447831"/>
<reference evidence="7" key="1">
    <citation type="submission" date="2025-08" db="UniProtKB">
        <authorList>
            <consortium name="RefSeq"/>
        </authorList>
    </citation>
    <scope>IDENTIFICATION</scope>
    <source>
        <tissue evidence="7">Young leaves</tissue>
    </source>
</reference>
<dbReference type="GO" id="GO:0051307">
    <property type="term" value="P:meiotic chromosome separation"/>
    <property type="evidence" value="ECO:0007669"/>
    <property type="project" value="TreeGrafter"/>
</dbReference>
<dbReference type="EC" id="3.4.22.49" evidence="2"/>
<gene>
    <name evidence="7" type="primary">LOC111447831</name>
</gene>
<name>A0A6J1FX68_CUCMO</name>
<dbReference type="Pfam" id="PF03568">
    <property type="entry name" value="Separin_C"/>
    <property type="match status" value="1"/>
</dbReference>
<dbReference type="PROSITE" id="PS51700">
    <property type="entry name" value="SEPARIN"/>
    <property type="match status" value="1"/>
</dbReference>